<dbReference type="PANTHER" id="PTHR46044:SF1">
    <property type="entry name" value="CN HYDROLASE DOMAIN-CONTAINING PROTEIN"/>
    <property type="match status" value="1"/>
</dbReference>
<gene>
    <name evidence="3" type="ORF">H7H73_28965</name>
</gene>
<sequence length="328" mass="35499">MSAPTVAIVQQPPSVLDLRTGITRAAQYVAEAAEGGADLVVFPETWLTCYPAWVFGLAGWRDPVAQRWYAELLCHSVVLDDCGGFGDGLGPVREAARDAGVTVGLGVNERPHEASGSLYNSFVLIGPDGHTLNVHRKLTPTHTERIVWAAGDGAGLRAVDTPVGRVGGLVCWEHFHPLVRHAMHARHEEIHLALWPDMPESHVIMSRAYALEGRCHVVSAASIVSVDDVPDDLRALYRVGVGPDAPSEGLLFTGGSHVVAPDGSFVLDPVYDRAAILFATLETDRRYREVTDLDVAGHYARPDVFELRIDTRRLGSGVEFLHPADTNG</sequence>
<accession>A0A9X2YJC2</accession>
<evidence type="ECO:0000259" key="2">
    <source>
        <dbReference type="PROSITE" id="PS50263"/>
    </source>
</evidence>
<proteinExistence type="inferred from homology"/>
<dbReference type="GO" id="GO:0000257">
    <property type="term" value="F:nitrilase activity"/>
    <property type="evidence" value="ECO:0007669"/>
    <property type="project" value="UniProtKB-ARBA"/>
</dbReference>
<dbReference type="Pfam" id="PF00795">
    <property type="entry name" value="CN_hydrolase"/>
    <property type="match status" value="1"/>
</dbReference>
<reference evidence="3" key="2">
    <citation type="journal article" date="2022" name="BMC Genomics">
        <title>Comparative genome analysis of mycobacteria focusing on tRNA and non-coding RNA.</title>
        <authorList>
            <person name="Behra P.R.K."/>
            <person name="Pettersson B.M.F."/>
            <person name="Ramesh M."/>
            <person name="Das S."/>
            <person name="Dasgupta S."/>
            <person name="Kirsebom L.A."/>
        </authorList>
    </citation>
    <scope>NUCLEOTIDE SEQUENCE</scope>
    <source>
        <strain evidence="3">DSM 45406</strain>
    </source>
</reference>
<keyword evidence="3" id="KW-0378">Hydrolase</keyword>
<evidence type="ECO:0000256" key="1">
    <source>
        <dbReference type="ARBA" id="ARBA00008129"/>
    </source>
</evidence>
<feature type="domain" description="CN hydrolase" evidence="2">
    <location>
        <begin position="4"/>
        <end position="283"/>
    </location>
</feature>
<dbReference type="Proteomes" id="UP001140272">
    <property type="component" value="Unassembled WGS sequence"/>
</dbReference>
<dbReference type="AlphaFoldDB" id="A0A9X2YJC2"/>
<dbReference type="InterPro" id="IPR003010">
    <property type="entry name" value="C-N_Hydrolase"/>
</dbReference>
<evidence type="ECO:0000313" key="4">
    <source>
        <dbReference type="Proteomes" id="UP001140272"/>
    </source>
</evidence>
<dbReference type="EMBL" id="JACKRN010000922">
    <property type="protein sequence ID" value="MCV7073731.1"/>
    <property type="molecule type" value="Genomic_DNA"/>
</dbReference>
<dbReference type="PROSITE" id="PS50263">
    <property type="entry name" value="CN_HYDROLASE"/>
    <property type="match status" value="1"/>
</dbReference>
<comment type="similarity">
    <text evidence="1">Belongs to the carbon-nitrogen hydrolase superfamily. Nitrilase family.</text>
</comment>
<dbReference type="PROSITE" id="PS00921">
    <property type="entry name" value="NITRIL_CHT_2"/>
    <property type="match status" value="1"/>
</dbReference>
<dbReference type="InterPro" id="IPR044149">
    <property type="entry name" value="Nitrilases_CHs"/>
</dbReference>
<dbReference type="PANTHER" id="PTHR46044">
    <property type="entry name" value="NITRILASE"/>
    <property type="match status" value="1"/>
</dbReference>
<dbReference type="SUPFAM" id="SSF56317">
    <property type="entry name" value="Carbon-nitrogen hydrolase"/>
    <property type="match status" value="1"/>
</dbReference>
<reference evidence="3" key="1">
    <citation type="submission" date="2020-07" db="EMBL/GenBank/DDBJ databases">
        <authorList>
            <person name="Pettersson B.M.F."/>
            <person name="Behra P.R.K."/>
            <person name="Ramesh M."/>
            <person name="Das S."/>
            <person name="Dasgupta S."/>
            <person name="Kirsebom L.A."/>
        </authorList>
    </citation>
    <scope>NUCLEOTIDE SEQUENCE</scope>
    <source>
        <strain evidence="3">DSM 45406</strain>
    </source>
</reference>
<dbReference type="InterPro" id="IPR036526">
    <property type="entry name" value="C-N_Hydrolase_sf"/>
</dbReference>
<dbReference type="Gene3D" id="3.60.110.10">
    <property type="entry name" value="Carbon-nitrogen hydrolase"/>
    <property type="match status" value="1"/>
</dbReference>
<name>A0A9X2YJC2_9MYCO</name>
<comment type="caution">
    <text evidence="3">The sequence shown here is derived from an EMBL/GenBank/DDBJ whole genome shotgun (WGS) entry which is preliminary data.</text>
</comment>
<protein>
    <submittedName>
        <fullName evidence="3">Carbon-nitrogen hydrolase family protein</fullName>
    </submittedName>
</protein>
<organism evidence="3 4">
    <name type="scientific">Mycolicibacterium rufum</name>
    <dbReference type="NCBI Taxonomy" id="318424"/>
    <lineage>
        <taxon>Bacteria</taxon>
        <taxon>Bacillati</taxon>
        <taxon>Actinomycetota</taxon>
        <taxon>Actinomycetes</taxon>
        <taxon>Mycobacteriales</taxon>
        <taxon>Mycobacteriaceae</taxon>
        <taxon>Mycolicibacterium</taxon>
    </lineage>
</organism>
<dbReference type="CDD" id="cd07564">
    <property type="entry name" value="nitrilases_CHs"/>
    <property type="match status" value="1"/>
</dbReference>
<evidence type="ECO:0000313" key="3">
    <source>
        <dbReference type="EMBL" id="MCV7073731.1"/>
    </source>
</evidence>
<dbReference type="InterPro" id="IPR000132">
    <property type="entry name" value="Nitrilase/CN_hydratase_CS"/>
</dbReference>
<dbReference type="RefSeq" id="WP_043404401.1">
    <property type="nucleotide sequence ID" value="NZ_CP092427.2"/>
</dbReference>